<dbReference type="PANTHER" id="PTHR42999:SF1">
    <property type="entry name" value="PENTAPEPTIDE REPEAT-CONTAINING PROTEIN"/>
    <property type="match status" value="1"/>
</dbReference>
<dbReference type="SUPFAM" id="SSF141571">
    <property type="entry name" value="Pentapeptide repeat-like"/>
    <property type="match status" value="1"/>
</dbReference>
<comment type="caution">
    <text evidence="1">The sequence shown here is derived from an EMBL/GenBank/DDBJ whole genome shotgun (WGS) entry which is preliminary data.</text>
</comment>
<sequence>MALTHHHRHVEERTPVAAIPDPVQTAYEAAAAQRTLSLPTIPEELRALEADDLRGGAEEPLEAIDASGLIIADENFSELQAAHARFANCFLSCCDFSGSLFTDTVFEGCDFANSYFDSAGFTRCTFKNCKLTGASFMEANLEHVALEDCTLDFGAFNRCRFWAVSATRCDFSGADMAEMELHYVTLDDDRFIGTSFFRTPLLGLDFSTCQLEGVALSDTMAEIYGTKMNVYQAAALARRLGVIVAE</sequence>
<dbReference type="AlphaFoldDB" id="A0A369NZN0"/>
<evidence type="ECO:0000313" key="1">
    <source>
        <dbReference type="EMBL" id="RDC44950.1"/>
    </source>
</evidence>
<name>A0A369NZN0_9ACTN</name>
<evidence type="ECO:0000313" key="2">
    <source>
        <dbReference type="Proteomes" id="UP000253805"/>
    </source>
</evidence>
<dbReference type="EMBL" id="PPUT01000010">
    <property type="protein sequence ID" value="RDC44950.1"/>
    <property type="molecule type" value="Genomic_DNA"/>
</dbReference>
<organism evidence="1 2">
    <name type="scientific">Adlercreutzia equolifaciens subsp. celatus</name>
    <dbReference type="NCBI Taxonomy" id="394340"/>
    <lineage>
        <taxon>Bacteria</taxon>
        <taxon>Bacillati</taxon>
        <taxon>Actinomycetota</taxon>
        <taxon>Coriobacteriia</taxon>
        <taxon>Eggerthellales</taxon>
        <taxon>Eggerthellaceae</taxon>
        <taxon>Adlercreutzia</taxon>
    </lineage>
</organism>
<accession>A0A369NZN0</accession>
<gene>
    <name evidence="1" type="ORF">C1850_05165</name>
</gene>
<reference evidence="1 2" key="1">
    <citation type="journal article" date="2018" name="Elife">
        <title>Discovery and characterization of a prevalent human gut bacterial enzyme sufficient for the inactivation of a family of plant toxins.</title>
        <authorList>
            <person name="Koppel N."/>
            <person name="Bisanz J.E."/>
            <person name="Pandelia M.E."/>
            <person name="Turnbaugh P.J."/>
            <person name="Balskus E.P."/>
        </authorList>
    </citation>
    <scope>NUCLEOTIDE SEQUENCE [LARGE SCALE GENOMIC DNA]</scope>
    <source>
        <strain evidence="1 2">OB21 GAM 11</strain>
    </source>
</reference>
<dbReference type="Gene3D" id="2.160.20.80">
    <property type="entry name" value="E3 ubiquitin-protein ligase SopA"/>
    <property type="match status" value="1"/>
</dbReference>
<protein>
    <submittedName>
        <fullName evidence="1">Pentapeptide repeat-containing protein</fullName>
    </submittedName>
</protein>
<proteinExistence type="predicted"/>
<dbReference type="PANTHER" id="PTHR42999">
    <property type="entry name" value="ANTIBIOTIC RESISTANCE PROTEIN MCBG"/>
    <property type="match status" value="1"/>
</dbReference>
<dbReference type="Pfam" id="PF13599">
    <property type="entry name" value="Pentapeptide_4"/>
    <property type="match status" value="1"/>
</dbReference>
<dbReference type="InterPro" id="IPR001646">
    <property type="entry name" value="5peptide_repeat"/>
</dbReference>
<dbReference type="InterPro" id="IPR052949">
    <property type="entry name" value="PA_immunity-related"/>
</dbReference>
<dbReference type="Proteomes" id="UP000253805">
    <property type="component" value="Unassembled WGS sequence"/>
</dbReference>